<dbReference type="GO" id="GO:0015628">
    <property type="term" value="P:protein secretion by the type II secretion system"/>
    <property type="evidence" value="ECO:0007669"/>
    <property type="project" value="TreeGrafter"/>
</dbReference>
<reference evidence="10" key="2">
    <citation type="submission" date="2021-01" db="EMBL/GenBank/DDBJ databases">
        <authorList>
            <person name="Mieszkin S."/>
            <person name="Pouder E."/>
            <person name="Alain K."/>
        </authorList>
    </citation>
    <scope>NUCLEOTIDE SEQUENCE</scope>
    <source>
        <strain evidence="10">HW T2.11</strain>
    </source>
</reference>
<evidence type="ECO:0000259" key="9">
    <source>
        <dbReference type="Pfam" id="PF00482"/>
    </source>
</evidence>
<dbReference type="RefSeq" id="WP_227322626.1">
    <property type="nucleotide sequence ID" value="NZ_JAESVB010000009.1"/>
</dbReference>
<comment type="caution">
    <text evidence="10">The sequence shown here is derived from an EMBL/GenBank/DDBJ whole genome shotgun (WGS) entry which is preliminary data.</text>
</comment>
<keyword evidence="6 8" id="KW-1133">Transmembrane helix</keyword>
<dbReference type="GO" id="GO:0005886">
    <property type="term" value="C:plasma membrane"/>
    <property type="evidence" value="ECO:0007669"/>
    <property type="project" value="UniProtKB-SubCell"/>
</dbReference>
<dbReference type="InterPro" id="IPR003004">
    <property type="entry name" value="GspF/PilC"/>
</dbReference>
<evidence type="ECO:0000256" key="3">
    <source>
        <dbReference type="ARBA" id="ARBA00022475"/>
    </source>
</evidence>
<evidence type="ECO:0000313" key="10">
    <source>
        <dbReference type="EMBL" id="MCB8876968.1"/>
    </source>
</evidence>
<dbReference type="Pfam" id="PF00482">
    <property type="entry name" value="T2SSF"/>
    <property type="match status" value="2"/>
</dbReference>
<feature type="transmembrane region" description="Helical" evidence="8">
    <location>
        <begin position="162"/>
        <end position="189"/>
    </location>
</feature>
<dbReference type="PANTHER" id="PTHR30012">
    <property type="entry name" value="GENERAL SECRETION PATHWAY PROTEIN"/>
    <property type="match status" value="1"/>
</dbReference>
<dbReference type="Proteomes" id="UP000708298">
    <property type="component" value="Unassembled WGS sequence"/>
</dbReference>
<keyword evidence="11" id="KW-1185">Reference proteome</keyword>
<feature type="domain" description="Type II secretion system protein GspF" evidence="9">
    <location>
        <begin position="74"/>
        <end position="194"/>
    </location>
</feature>
<gene>
    <name evidence="10" type="ORF">ASILVAE211_17370</name>
</gene>
<protein>
    <submittedName>
        <fullName evidence="10">Type II secretion system F family protein</fullName>
    </submittedName>
</protein>
<organism evidence="10 11">
    <name type="scientific">Acidisoma silvae</name>
    <dbReference type="NCBI Taxonomy" id="2802396"/>
    <lineage>
        <taxon>Bacteria</taxon>
        <taxon>Pseudomonadati</taxon>
        <taxon>Pseudomonadota</taxon>
        <taxon>Alphaproteobacteria</taxon>
        <taxon>Acetobacterales</taxon>
        <taxon>Acidocellaceae</taxon>
        <taxon>Acidisoma</taxon>
    </lineage>
</organism>
<dbReference type="FunFam" id="1.20.81.30:FF:000001">
    <property type="entry name" value="Type II secretion system protein F"/>
    <property type="match status" value="1"/>
</dbReference>
<evidence type="ECO:0000256" key="8">
    <source>
        <dbReference type="SAM" id="Phobius"/>
    </source>
</evidence>
<evidence type="ECO:0000256" key="1">
    <source>
        <dbReference type="ARBA" id="ARBA00004429"/>
    </source>
</evidence>
<evidence type="ECO:0000256" key="4">
    <source>
        <dbReference type="ARBA" id="ARBA00022519"/>
    </source>
</evidence>
<keyword evidence="4" id="KW-0997">Cell inner membrane</keyword>
<evidence type="ECO:0000256" key="6">
    <source>
        <dbReference type="ARBA" id="ARBA00022989"/>
    </source>
</evidence>
<evidence type="ECO:0000256" key="7">
    <source>
        <dbReference type="ARBA" id="ARBA00023136"/>
    </source>
</evidence>
<dbReference type="InterPro" id="IPR042094">
    <property type="entry name" value="T2SS_GspF_sf"/>
</dbReference>
<dbReference type="AlphaFoldDB" id="A0A963YVQ0"/>
<sequence length="405" mass="43234">MAHFHYRAIAPGGKIIDGVQEAKDEAALVALLRRQGSIVMRAEVEGKPRHAWVSISLLPGGGLRKQEITNITGELAAMLAAGQDLDRALLFAAEIAPNSRVARILREIRDSVRDGTSFADALAAVPHSFSRFYIGLVRAGEAGGALAQTLLRLAELMERERALAATVTSALIYPAVLLVAASGSIVLLLTHVLPQFVPMFEQSGTALPWSTQMMIDAGNLISQWGFPFLIGSAAMALLVQRLLRRPKARLAFDGLRLRIPLLGSLAREIMAARLTRTLGTLLQNGMPLINALDIMREVMGNTAGVAALEAASHGARQGSGLARPLSQSGLFPKRTIHLLQLGEETAQLGAMALRAAELHEERVRLTVQRMVSLLTPAITIGMGGIVALIVGSVMQAMLGLNTLAQ</sequence>
<keyword evidence="5 8" id="KW-0812">Transmembrane</keyword>
<reference evidence="10" key="1">
    <citation type="journal article" date="2021" name="Microorganisms">
        <title>Acidisoma silvae sp. nov. and Acidisomacellulosilytica sp. nov., Two Acidophilic Bacteria Isolated from Decaying Wood, Hydrolyzing Cellulose and Producing Poly-3-hydroxybutyrate.</title>
        <authorList>
            <person name="Mieszkin S."/>
            <person name="Pouder E."/>
            <person name="Uroz S."/>
            <person name="Simon-Colin C."/>
            <person name="Alain K."/>
        </authorList>
    </citation>
    <scope>NUCLEOTIDE SEQUENCE</scope>
    <source>
        <strain evidence="10">HW T2.11</strain>
    </source>
</reference>
<feature type="transmembrane region" description="Helical" evidence="8">
    <location>
        <begin position="371"/>
        <end position="398"/>
    </location>
</feature>
<evidence type="ECO:0000256" key="2">
    <source>
        <dbReference type="ARBA" id="ARBA00005745"/>
    </source>
</evidence>
<evidence type="ECO:0000256" key="5">
    <source>
        <dbReference type="ARBA" id="ARBA00022692"/>
    </source>
</evidence>
<accession>A0A963YVQ0</accession>
<keyword evidence="3" id="KW-1003">Cell membrane</keyword>
<comment type="subcellular location">
    <subcellularLocation>
        <location evidence="1">Cell inner membrane</location>
        <topology evidence="1">Multi-pass membrane protein</topology>
    </subcellularLocation>
</comment>
<evidence type="ECO:0000313" key="11">
    <source>
        <dbReference type="Proteomes" id="UP000708298"/>
    </source>
</evidence>
<dbReference type="PANTHER" id="PTHR30012:SF7">
    <property type="entry name" value="PROTEIN TRANSPORT PROTEIN HOFC HOMOLOG"/>
    <property type="match status" value="1"/>
</dbReference>
<dbReference type="InterPro" id="IPR018076">
    <property type="entry name" value="T2SS_GspF_dom"/>
</dbReference>
<dbReference type="PRINTS" id="PR00812">
    <property type="entry name" value="BCTERIALGSPF"/>
</dbReference>
<comment type="similarity">
    <text evidence="2">Belongs to the GSP F family.</text>
</comment>
<feature type="domain" description="Type II secretion system protein GspF" evidence="9">
    <location>
        <begin position="275"/>
        <end position="394"/>
    </location>
</feature>
<name>A0A963YVQ0_9PROT</name>
<feature type="transmembrane region" description="Helical" evidence="8">
    <location>
        <begin position="221"/>
        <end position="239"/>
    </location>
</feature>
<keyword evidence="7 8" id="KW-0472">Membrane</keyword>
<dbReference type="EMBL" id="JAESVB010000009">
    <property type="protein sequence ID" value="MCB8876968.1"/>
    <property type="molecule type" value="Genomic_DNA"/>
</dbReference>
<proteinExistence type="inferred from homology"/>
<dbReference type="Gene3D" id="1.20.81.30">
    <property type="entry name" value="Type II secretion system (T2SS), domain F"/>
    <property type="match status" value="2"/>
</dbReference>